<evidence type="ECO:0000259" key="9">
    <source>
        <dbReference type="PROSITE" id="PS50893"/>
    </source>
</evidence>
<dbReference type="SUPFAM" id="SSF52540">
    <property type="entry name" value="P-loop containing nucleoside triphosphate hydrolases"/>
    <property type="match status" value="1"/>
</dbReference>
<name>A0ABV3Z0C9_9PROT</name>
<keyword evidence="2" id="KW-1003">Cell membrane</keyword>
<evidence type="ECO:0000313" key="10">
    <source>
        <dbReference type="EMBL" id="MEX6632256.1"/>
    </source>
</evidence>
<keyword evidence="7" id="KW-0406">Ion transport</keyword>
<evidence type="ECO:0000256" key="5">
    <source>
        <dbReference type="ARBA" id="ARBA00022840"/>
    </source>
</evidence>
<evidence type="ECO:0000256" key="8">
    <source>
        <dbReference type="ARBA" id="ARBA00023136"/>
    </source>
</evidence>
<dbReference type="GO" id="GO:0005524">
    <property type="term" value="F:ATP binding"/>
    <property type="evidence" value="ECO:0007669"/>
    <property type="project" value="UniProtKB-KW"/>
</dbReference>
<dbReference type="InterPro" id="IPR027417">
    <property type="entry name" value="P-loop_NTPase"/>
</dbReference>
<dbReference type="SMART" id="SM00382">
    <property type="entry name" value="AAA"/>
    <property type="match status" value="1"/>
</dbReference>
<dbReference type="PANTHER" id="PTHR42781:SF4">
    <property type="entry name" value="SPERMIDINE_PUTRESCINE IMPORT ATP-BINDING PROTEIN POTA"/>
    <property type="match status" value="1"/>
</dbReference>
<dbReference type="RefSeq" id="WP_369312154.1">
    <property type="nucleotide sequence ID" value="NZ_JBEHZE010000001.1"/>
</dbReference>
<dbReference type="InterPro" id="IPR015853">
    <property type="entry name" value="ABC_transpr_FbpC"/>
</dbReference>
<dbReference type="InterPro" id="IPR003439">
    <property type="entry name" value="ABC_transporter-like_ATP-bd"/>
</dbReference>
<dbReference type="InterPro" id="IPR050093">
    <property type="entry name" value="ABC_SmlMolc_Importer"/>
</dbReference>
<dbReference type="EMBL" id="JBEHZE010000001">
    <property type="protein sequence ID" value="MEX6632256.1"/>
    <property type="molecule type" value="Genomic_DNA"/>
</dbReference>
<evidence type="ECO:0000256" key="2">
    <source>
        <dbReference type="ARBA" id="ARBA00022475"/>
    </source>
</evidence>
<dbReference type="InterPro" id="IPR017871">
    <property type="entry name" value="ABC_transporter-like_CS"/>
</dbReference>
<accession>A0ABV3Z0C9</accession>
<keyword evidence="4" id="KW-0547">Nucleotide-binding</keyword>
<keyword evidence="8" id="KW-0472">Membrane</keyword>
<reference evidence="10 11" key="1">
    <citation type="submission" date="2024-05" db="EMBL/GenBank/DDBJ databases">
        <title>Three bacterial strains, DH-69, EH-24, and ECK-19 isolated from coastal sediments.</title>
        <authorList>
            <person name="Ye Y.-Q."/>
            <person name="Du Z.-J."/>
        </authorList>
    </citation>
    <scope>NUCLEOTIDE SEQUENCE [LARGE SCALE GENOMIC DNA]</scope>
    <source>
        <strain evidence="10 11">ECK-19</strain>
    </source>
</reference>
<evidence type="ECO:0000256" key="4">
    <source>
        <dbReference type="ARBA" id="ARBA00022741"/>
    </source>
</evidence>
<gene>
    <name evidence="10" type="ORF">ABFZ84_01725</name>
</gene>
<evidence type="ECO:0000256" key="7">
    <source>
        <dbReference type="ARBA" id="ARBA00023065"/>
    </source>
</evidence>
<dbReference type="PANTHER" id="PTHR42781">
    <property type="entry name" value="SPERMIDINE/PUTRESCINE IMPORT ATP-BINDING PROTEIN POTA"/>
    <property type="match status" value="1"/>
</dbReference>
<keyword evidence="1" id="KW-0813">Transport</keyword>
<evidence type="ECO:0000256" key="3">
    <source>
        <dbReference type="ARBA" id="ARBA00022496"/>
    </source>
</evidence>
<dbReference type="Pfam" id="PF00005">
    <property type="entry name" value="ABC_tran"/>
    <property type="match status" value="1"/>
</dbReference>
<dbReference type="Gene3D" id="3.40.50.300">
    <property type="entry name" value="P-loop containing nucleotide triphosphate hydrolases"/>
    <property type="match status" value="1"/>
</dbReference>
<dbReference type="PROSITE" id="PS00211">
    <property type="entry name" value="ABC_TRANSPORTER_1"/>
    <property type="match status" value="1"/>
</dbReference>
<sequence length="340" mass="36702">MTLILQDISHRYGDVKAVRGATLEVRPGEIVCLFGHSGCGKTTLLRIAGGLEPLQSGTVELDGGLIAEPGKETPPEKRPIGLVFQDYVLFPHLTVAKNIAFGLVGQTDVKARVTEQLEHFGIKELARRYPHELSGGQQQRVALARAMIRQPKALLLDEPFASIDVALRRSLRERLRRMLKEQNAAVLLVTHDAEEALALGDRVALMRAGEIIEVATPETLYAAPKTTEGASLFPGSQKISGHIKDGAFHSFLGPVPLNGASRLLDNGAAVAVVRPDTLVAIPDPAGAFHVADSRFAGPGWLARLETDEGADLSALMDAAPDYGTRMNVTVDWERAFIFGR</sequence>
<dbReference type="Proteomes" id="UP001560685">
    <property type="component" value="Unassembled WGS sequence"/>
</dbReference>
<feature type="domain" description="ABC transporter" evidence="9">
    <location>
        <begin position="3"/>
        <end position="233"/>
    </location>
</feature>
<proteinExistence type="predicted"/>
<evidence type="ECO:0000313" key="11">
    <source>
        <dbReference type="Proteomes" id="UP001560685"/>
    </source>
</evidence>
<protein>
    <submittedName>
        <fullName evidence="10">ABC transporter ATP-binding protein</fullName>
    </submittedName>
</protein>
<keyword evidence="3" id="KW-0410">Iron transport</keyword>
<dbReference type="InterPro" id="IPR003593">
    <property type="entry name" value="AAA+_ATPase"/>
</dbReference>
<evidence type="ECO:0000256" key="1">
    <source>
        <dbReference type="ARBA" id="ARBA00022448"/>
    </source>
</evidence>
<keyword evidence="5 10" id="KW-0067">ATP-binding</keyword>
<dbReference type="CDD" id="cd03259">
    <property type="entry name" value="ABC_Carb_Solutes_like"/>
    <property type="match status" value="1"/>
</dbReference>
<keyword evidence="6" id="KW-0408">Iron</keyword>
<organism evidence="10 11">
    <name type="scientific">Hyphococcus lacteus</name>
    <dbReference type="NCBI Taxonomy" id="3143536"/>
    <lineage>
        <taxon>Bacteria</taxon>
        <taxon>Pseudomonadati</taxon>
        <taxon>Pseudomonadota</taxon>
        <taxon>Alphaproteobacteria</taxon>
        <taxon>Parvularculales</taxon>
        <taxon>Parvularculaceae</taxon>
        <taxon>Hyphococcus</taxon>
    </lineage>
</organism>
<evidence type="ECO:0000256" key="6">
    <source>
        <dbReference type="ARBA" id="ARBA00023004"/>
    </source>
</evidence>
<comment type="caution">
    <text evidence="10">The sequence shown here is derived from an EMBL/GenBank/DDBJ whole genome shotgun (WGS) entry which is preliminary data.</text>
</comment>
<dbReference type="PROSITE" id="PS50893">
    <property type="entry name" value="ABC_TRANSPORTER_2"/>
    <property type="match status" value="1"/>
</dbReference>
<keyword evidence="11" id="KW-1185">Reference proteome</keyword>